<name>A0A061GZ64_THECC</name>
<proteinExistence type="predicted"/>
<dbReference type="HOGENOM" id="CLU_1477632_0_0_1"/>
<dbReference type="AlphaFoldDB" id="A0A061GZ64"/>
<keyword evidence="2" id="KW-1185">Reference proteome</keyword>
<organism evidence="1 2">
    <name type="scientific">Theobroma cacao</name>
    <name type="common">Cacao</name>
    <name type="synonym">Cocoa</name>
    <dbReference type="NCBI Taxonomy" id="3641"/>
    <lineage>
        <taxon>Eukaryota</taxon>
        <taxon>Viridiplantae</taxon>
        <taxon>Streptophyta</taxon>
        <taxon>Embryophyta</taxon>
        <taxon>Tracheophyta</taxon>
        <taxon>Spermatophyta</taxon>
        <taxon>Magnoliopsida</taxon>
        <taxon>eudicotyledons</taxon>
        <taxon>Gunneridae</taxon>
        <taxon>Pentapetalae</taxon>
        <taxon>rosids</taxon>
        <taxon>malvids</taxon>
        <taxon>Malvales</taxon>
        <taxon>Malvaceae</taxon>
        <taxon>Byttnerioideae</taxon>
        <taxon>Theobroma</taxon>
    </lineage>
</organism>
<gene>
    <name evidence="1" type="ORF">TCM_040592</name>
</gene>
<dbReference type="Proteomes" id="UP000026915">
    <property type="component" value="Chromosome 9"/>
</dbReference>
<sequence>MMDISLIEFYEERDEESINAVIEESSSSVSLQHLPKPMTIFYEEKYQLVCDHIVRNIEVGNPIMFNDEEILLGGRGITVGRGCHIRFSLGNRFQGIKTLLLVVRSKERFSLGYESPRREILEIMFEKKKKRMACLKGMELQDPNIYFLYLYETFRSRGYIHPHLPKGRDHEYEVVVNVVKKEQ</sequence>
<protein>
    <submittedName>
        <fullName evidence="1">Uncharacterized protein</fullName>
    </submittedName>
</protein>
<evidence type="ECO:0000313" key="2">
    <source>
        <dbReference type="Proteomes" id="UP000026915"/>
    </source>
</evidence>
<dbReference type="Gramene" id="EOY32589">
    <property type="protein sequence ID" value="EOY32589"/>
    <property type="gene ID" value="TCM_040592"/>
</dbReference>
<accession>A0A061GZ64</accession>
<dbReference type="EMBL" id="CM001887">
    <property type="protein sequence ID" value="EOY32589.1"/>
    <property type="molecule type" value="Genomic_DNA"/>
</dbReference>
<evidence type="ECO:0000313" key="1">
    <source>
        <dbReference type="EMBL" id="EOY32589.1"/>
    </source>
</evidence>
<reference evidence="1 2" key="1">
    <citation type="journal article" date="2013" name="Genome Biol.">
        <title>The genome sequence of the most widely cultivated cacao type and its use to identify candidate genes regulating pod color.</title>
        <authorList>
            <person name="Motamayor J.C."/>
            <person name="Mockaitis K."/>
            <person name="Schmutz J."/>
            <person name="Haiminen N."/>
            <person name="Iii D.L."/>
            <person name="Cornejo O."/>
            <person name="Findley S.D."/>
            <person name="Zheng P."/>
            <person name="Utro F."/>
            <person name="Royaert S."/>
            <person name="Saski C."/>
            <person name="Jenkins J."/>
            <person name="Podicheti R."/>
            <person name="Zhao M."/>
            <person name="Scheffler B.E."/>
            <person name="Stack J.C."/>
            <person name="Feltus F.A."/>
            <person name="Mustiga G.M."/>
            <person name="Amores F."/>
            <person name="Phillips W."/>
            <person name="Marelli J.P."/>
            <person name="May G.D."/>
            <person name="Shapiro H."/>
            <person name="Ma J."/>
            <person name="Bustamante C.D."/>
            <person name="Schnell R.J."/>
            <person name="Main D."/>
            <person name="Gilbert D."/>
            <person name="Parida L."/>
            <person name="Kuhn D.N."/>
        </authorList>
    </citation>
    <scope>NUCLEOTIDE SEQUENCE [LARGE SCALE GENOMIC DNA]</scope>
    <source>
        <strain evidence="2">cv. Matina 1-6</strain>
    </source>
</reference>
<dbReference type="InParanoid" id="A0A061GZ64"/>